<organism evidence="1 2">
    <name type="scientific">Pararge aegeria aegeria</name>
    <dbReference type="NCBI Taxonomy" id="348720"/>
    <lineage>
        <taxon>Eukaryota</taxon>
        <taxon>Metazoa</taxon>
        <taxon>Ecdysozoa</taxon>
        <taxon>Arthropoda</taxon>
        <taxon>Hexapoda</taxon>
        <taxon>Insecta</taxon>
        <taxon>Pterygota</taxon>
        <taxon>Neoptera</taxon>
        <taxon>Endopterygota</taxon>
        <taxon>Lepidoptera</taxon>
        <taxon>Glossata</taxon>
        <taxon>Ditrysia</taxon>
        <taxon>Papilionoidea</taxon>
        <taxon>Nymphalidae</taxon>
        <taxon>Satyrinae</taxon>
        <taxon>Satyrini</taxon>
        <taxon>Parargina</taxon>
        <taxon>Pararge</taxon>
    </lineage>
</organism>
<dbReference type="OrthoDB" id="108365at2759"/>
<evidence type="ECO:0000313" key="2">
    <source>
        <dbReference type="Proteomes" id="UP000838756"/>
    </source>
</evidence>
<name>A0A8S4QQE2_9NEOP</name>
<comment type="caution">
    <text evidence="1">The sequence shown here is derived from an EMBL/GenBank/DDBJ whole genome shotgun (WGS) entry which is preliminary data.</text>
</comment>
<reference evidence="1" key="1">
    <citation type="submission" date="2022-03" db="EMBL/GenBank/DDBJ databases">
        <authorList>
            <person name="Lindestad O."/>
        </authorList>
    </citation>
    <scope>NUCLEOTIDE SEQUENCE</scope>
</reference>
<sequence>MGSAEKPAMQLAAADAGSHLQHMCSLDIDSKASYVRLSGIICTI</sequence>
<evidence type="ECO:0000313" key="1">
    <source>
        <dbReference type="EMBL" id="CAH2216293.1"/>
    </source>
</evidence>
<keyword evidence="2" id="KW-1185">Reference proteome</keyword>
<dbReference type="Proteomes" id="UP000838756">
    <property type="component" value="Unassembled WGS sequence"/>
</dbReference>
<proteinExistence type="predicted"/>
<accession>A0A8S4QQE2</accession>
<dbReference type="AlphaFoldDB" id="A0A8S4QQE2"/>
<dbReference type="EMBL" id="CAKXAJ010014873">
    <property type="protein sequence ID" value="CAH2216293.1"/>
    <property type="molecule type" value="Genomic_DNA"/>
</dbReference>
<protein>
    <submittedName>
        <fullName evidence="1">Jg4756 protein</fullName>
    </submittedName>
</protein>
<feature type="non-terminal residue" evidence="1">
    <location>
        <position position="44"/>
    </location>
</feature>
<gene>
    <name evidence="1" type="primary">jg4756</name>
    <name evidence="1" type="ORF">PAEG_LOCUS4344</name>
</gene>